<dbReference type="Proteomes" id="UP000019460">
    <property type="component" value="Unassembled WGS sequence"/>
</dbReference>
<sequence>MAPSLRALALGALVLVAAASCSTGQVSSVWSDVSRSATPYRSLVIFGLTDNPKVRQAMEDNFISALAPRGVKTHPSHHLIGESSLARMTRVRHAVAMSGAEGVVVTHLIAEETTDSLPPSRLSAIPDRYEDLEEYFGRTYRQVCAPDYYAGYRALRLESNLYDAETRRLVWTGRSRRLDPASEEITISEVIATMVDQLEADGFVPASPESGGQLAE</sequence>
<feature type="signal peptide" evidence="1">
    <location>
        <begin position="1"/>
        <end position="19"/>
    </location>
</feature>
<dbReference type="EMBL" id="AONC01000003">
    <property type="protein sequence ID" value="EXJ17044.1"/>
    <property type="molecule type" value="Genomic_DNA"/>
</dbReference>
<proteinExistence type="predicted"/>
<dbReference type="RefSeq" id="WP_043748394.1">
    <property type="nucleotide sequence ID" value="NZ_AONC01000003.1"/>
</dbReference>
<evidence type="ECO:0000313" key="3">
    <source>
        <dbReference type="Proteomes" id="UP000019460"/>
    </source>
</evidence>
<feature type="chain" id="PRO_5004930332" description="DUF4136 domain-containing protein" evidence="1">
    <location>
        <begin position="20"/>
        <end position="216"/>
    </location>
</feature>
<evidence type="ECO:0008006" key="4">
    <source>
        <dbReference type="Google" id="ProtNLM"/>
    </source>
</evidence>
<keyword evidence="1" id="KW-0732">Signal</keyword>
<dbReference type="AlphaFoldDB" id="W9VC77"/>
<dbReference type="eggNOG" id="ENOG5031JFP">
    <property type="taxonomic scope" value="Bacteria"/>
</dbReference>
<keyword evidence="3" id="KW-1185">Reference proteome</keyword>
<dbReference type="PROSITE" id="PS51257">
    <property type="entry name" value="PROKAR_LIPOPROTEIN"/>
    <property type="match status" value="1"/>
</dbReference>
<dbReference type="OrthoDB" id="6078026at2"/>
<evidence type="ECO:0000313" key="2">
    <source>
        <dbReference type="EMBL" id="EXJ17044.1"/>
    </source>
</evidence>
<accession>W9VC77</accession>
<protein>
    <recommendedName>
        <fullName evidence="4">DUF4136 domain-containing protein</fullName>
    </recommendedName>
</protein>
<reference evidence="2 3" key="1">
    <citation type="submission" date="2012-11" db="EMBL/GenBank/DDBJ databases">
        <title>Genome assembly of Thiorhodococcus sp. AK35.</title>
        <authorList>
            <person name="Nupur N."/>
            <person name="Khatri I."/>
            <person name="Subramanian S."/>
            <person name="Pinnaka A."/>
        </authorList>
    </citation>
    <scope>NUCLEOTIDE SEQUENCE [LARGE SCALE GENOMIC DNA]</scope>
    <source>
        <strain evidence="2 3">AK35</strain>
    </source>
</reference>
<gene>
    <name evidence="2" type="ORF">D779_1867</name>
</gene>
<comment type="caution">
    <text evidence="2">The sequence shown here is derived from an EMBL/GenBank/DDBJ whole genome shotgun (WGS) entry which is preliminary data.</text>
</comment>
<dbReference type="STRING" id="1249627.D779_1867"/>
<evidence type="ECO:0000256" key="1">
    <source>
        <dbReference type="SAM" id="SignalP"/>
    </source>
</evidence>
<organism evidence="2 3">
    <name type="scientific">Imhoffiella purpurea</name>
    <dbReference type="NCBI Taxonomy" id="1249627"/>
    <lineage>
        <taxon>Bacteria</taxon>
        <taxon>Pseudomonadati</taxon>
        <taxon>Pseudomonadota</taxon>
        <taxon>Gammaproteobacteria</taxon>
        <taxon>Chromatiales</taxon>
        <taxon>Chromatiaceae</taxon>
        <taxon>Imhoffiella</taxon>
    </lineage>
</organism>
<name>W9VC77_9GAMM</name>